<protein>
    <submittedName>
        <fullName evidence="2">Uncharacterized protein</fullName>
    </submittedName>
</protein>
<accession>A0A8S0SAE9</accession>
<evidence type="ECO:0000313" key="2">
    <source>
        <dbReference type="EMBL" id="CAA2988151.1"/>
    </source>
</evidence>
<dbReference type="Proteomes" id="UP000594638">
    <property type="component" value="Unassembled WGS sequence"/>
</dbReference>
<evidence type="ECO:0000256" key="1">
    <source>
        <dbReference type="SAM" id="Phobius"/>
    </source>
</evidence>
<proteinExistence type="predicted"/>
<gene>
    <name evidence="2" type="ORF">OLEA9_A088042</name>
</gene>
<organism evidence="2 3">
    <name type="scientific">Olea europaea subsp. europaea</name>
    <dbReference type="NCBI Taxonomy" id="158383"/>
    <lineage>
        <taxon>Eukaryota</taxon>
        <taxon>Viridiplantae</taxon>
        <taxon>Streptophyta</taxon>
        <taxon>Embryophyta</taxon>
        <taxon>Tracheophyta</taxon>
        <taxon>Spermatophyta</taxon>
        <taxon>Magnoliopsida</taxon>
        <taxon>eudicotyledons</taxon>
        <taxon>Gunneridae</taxon>
        <taxon>Pentapetalae</taxon>
        <taxon>asterids</taxon>
        <taxon>lamiids</taxon>
        <taxon>Lamiales</taxon>
        <taxon>Oleaceae</taxon>
        <taxon>Oleeae</taxon>
        <taxon>Olea</taxon>
    </lineage>
</organism>
<evidence type="ECO:0000313" key="3">
    <source>
        <dbReference type="Proteomes" id="UP000594638"/>
    </source>
</evidence>
<keyword evidence="3" id="KW-1185">Reference proteome</keyword>
<comment type="caution">
    <text evidence="2">The sequence shown here is derived from an EMBL/GenBank/DDBJ whole genome shotgun (WGS) entry which is preliminary data.</text>
</comment>
<sequence>MPASCGGLGLESSSIIGLVGTWYYLGLWRTLFVIFLLPAIRLLSVQNCQCSVA</sequence>
<dbReference type="Gramene" id="OE9A088042T1">
    <property type="protein sequence ID" value="OE9A088042C1"/>
    <property type="gene ID" value="OE9A088042"/>
</dbReference>
<keyword evidence="1" id="KW-1133">Transmembrane helix</keyword>
<dbReference type="AlphaFoldDB" id="A0A8S0SAE9"/>
<feature type="transmembrane region" description="Helical" evidence="1">
    <location>
        <begin position="22"/>
        <end position="43"/>
    </location>
</feature>
<keyword evidence="1" id="KW-0812">Transmembrane</keyword>
<reference evidence="2 3" key="1">
    <citation type="submission" date="2019-12" db="EMBL/GenBank/DDBJ databases">
        <authorList>
            <person name="Alioto T."/>
            <person name="Alioto T."/>
            <person name="Gomez Garrido J."/>
        </authorList>
    </citation>
    <scope>NUCLEOTIDE SEQUENCE [LARGE SCALE GENOMIC DNA]</scope>
</reference>
<dbReference type="EMBL" id="CACTIH010003974">
    <property type="protein sequence ID" value="CAA2988151.1"/>
    <property type="molecule type" value="Genomic_DNA"/>
</dbReference>
<name>A0A8S0SAE9_OLEEU</name>
<keyword evidence="1" id="KW-0472">Membrane</keyword>